<reference evidence="1 2" key="1">
    <citation type="journal article" date="2014" name="BMC Genomics">
        <title>Comparative genome sequencing reveals chemotype-specific gene clusters in the toxigenic black mold Stachybotrys.</title>
        <authorList>
            <person name="Semeiks J."/>
            <person name="Borek D."/>
            <person name="Otwinowski Z."/>
            <person name="Grishin N.V."/>
        </authorList>
    </citation>
    <scope>NUCLEOTIDE SEQUENCE [LARGE SCALE GENOMIC DNA]</scope>
    <source>
        <strain evidence="2">CBS 109288 / IBT 7711</strain>
    </source>
</reference>
<protein>
    <submittedName>
        <fullName evidence="1">Uncharacterized protein</fullName>
    </submittedName>
</protein>
<dbReference type="HOGENOM" id="CLU_2016723_0_0_1"/>
<dbReference type="EMBL" id="KL648574">
    <property type="protein sequence ID" value="KEY68515.1"/>
    <property type="molecule type" value="Genomic_DNA"/>
</dbReference>
<gene>
    <name evidence="1" type="ORF">S7711_11249</name>
</gene>
<sequence>MSEIGGAAPFRPSQVPVPPSKSMWALASSGRGRGCGLLSFNRDKTRLLFSNGLMSSWRFVLFPPFVRSSRWQLEARHRVRVRPGGLDPSFWSAAVSVPFCFHELPTSMPSSLEGWTRRHHTVR</sequence>
<evidence type="ECO:0000313" key="1">
    <source>
        <dbReference type="EMBL" id="KEY68515.1"/>
    </source>
</evidence>
<dbReference type="AlphaFoldDB" id="A0A084AT86"/>
<keyword evidence="2" id="KW-1185">Reference proteome</keyword>
<dbReference type="Proteomes" id="UP000028045">
    <property type="component" value="Unassembled WGS sequence"/>
</dbReference>
<name>A0A084AT86_STACB</name>
<organism evidence="1 2">
    <name type="scientific">Stachybotrys chartarum (strain CBS 109288 / IBT 7711)</name>
    <name type="common">Toxic black mold</name>
    <name type="synonym">Stilbospora chartarum</name>
    <dbReference type="NCBI Taxonomy" id="1280523"/>
    <lineage>
        <taxon>Eukaryota</taxon>
        <taxon>Fungi</taxon>
        <taxon>Dikarya</taxon>
        <taxon>Ascomycota</taxon>
        <taxon>Pezizomycotina</taxon>
        <taxon>Sordariomycetes</taxon>
        <taxon>Hypocreomycetidae</taxon>
        <taxon>Hypocreales</taxon>
        <taxon>Stachybotryaceae</taxon>
        <taxon>Stachybotrys</taxon>
    </lineage>
</organism>
<accession>A0A084AT86</accession>
<proteinExistence type="predicted"/>
<evidence type="ECO:0000313" key="2">
    <source>
        <dbReference type="Proteomes" id="UP000028045"/>
    </source>
</evidence>